<comment type="caution">
    <text evidence="1">The sequence shown here is derived from an EMBL/GenBank/DDBJ whole genome shotgun (WGS) entry which is preliminary data.</text>
</comment>
<name>A0ABQ4JMM8_SALAC</name>
<organism evidence="1 2">
    <name type="scientific">Salinispora arenicola</name>
    <dbReference type="NCBI Taxonomy" id="168697"/>
    <lineage>
        <taxon>Bacteria</taxon>
        <taxon>Bacillati</taxon>
        <taxon>Actinomycetota</taxon>
        <taxon>Actinomycetes</taxon>
        <taxon>Micromonosporales</taxon>
        <taxon>Micromonosporaceae</taxon>
        <taxon>Salinispora</taxon>
    </lineage>
</organism>
<dbReference type="Proteomes" id="UP000677457">
    <property type="component" value="Unassembled WGS sequence"/>
</dbReference>
<sequence>MVSDATSSGPAATAIPSLRFVTHDEASNQRNLLPSRAGTNASTTLLTSRHRRQWHLSSTRGFPGRWKAAASGLAARPALVAAARLPDPVGG</sequence>
<evidence type="ECO:0000313" key="2">
    <source>
        <dbReference type="Proteomes" id="UP000677457"/>
    </source>
</evidence>
<gene>
    <name evidence="1" type="ORF">Sar04_07580</name>
</gene>
<proteinExistence type="predicted"/>
<keyword evidence="2" id="KW-1185">Reference proteome</keyword>
<protein>
    <submittedName>
        <fullName evidence="1">Uncharacterized protein</fullName>
    </submittedName>
</protein>
<accession>A0ABQ4JMM8</accession>
<evidence type="ECO:0000313" key="1">
    <source>
        <dbReference type="EMBL" id="GIM82517.1"/>
    </source>
</evidence>
<reference evidence="1 2" key="1">
    <citation type="submission" date="2021-03" db="EMBL/GenBank/DDBJ databases">
        <title>Whole genome shotgun sequence of Salinispora arenicola NBRC 105043.</title>
        <authorList>
            <person name="Komaki H."/>
            <person name="Tamura T."/>
        </authorList>
    </citation>
    <scope>NUCLEOTIDE SEQUENCE [LARGE SCALE GENOMIC DNA]</scope>
    <source>
        <strain evidence="1 2">NBRC 105043</strain>
    </source>
</reference>
<dbReference type="EMBL" id="BOQM01000006">
    <property type="protein sequence ID" value="GIM82517.1"/>
    <property type="molecule type" value="Genomic_DNA"/>
</dbReference>